<sequence>MAKKKFICPKKMVKVRVAFRTPLDRKTDTMCMTRKAIKWNRANRKTFSPYKSITILKK</sequence>
<proteinExistence type="predicted"/>
<protein>
    <submittedName>
        <fullName evidence="1">Uncharacterized protein</fullName>
    </submittedName>
</protein>
<gene>
    <name evidence="1" type="ORF">LCGC14_2537350</name>
</gene>
<name>A0A0F9D3D5_9ZZZZ</name>
<organism evidence="1">
    <name type="scientific">marine sediment metagenome</name>
    <dbReference type="NCBI Taxonomy" id="412755"/>
    <lineage>
        <taxon>unclassified sequences</taxon>
        <taxon>metagenomes</taxon>
        <taxon>ecological metagenomes</taxon>
    </lineage>
</organism>
<dbReference type="EMBL" id="LAZR01041324">
    <property type="protein sequence ID" value="KKL12281.1"/>
    <property type="molecule type" value="Genomic_DNA"/>
</dbReference>
<dbReference type="AlphaFoldDB" id="A0A0F9D3D5"/>
<reference evidence="1" key="1">
    <citation type="journal article" date="2015" name="Nature">
        <title>Complex archaea that bridge the gap between prokaryotes and eukaryotes.</title>
        <authorList>
            <person name="Spang A."/>
            <person name="Saw J.H."/>
            <person name="Jorgensen S.L."/>
            <person name="Zaremba-Niedzwiedzka K."/>
            <person name="Martijn J."/>
            <person name="Lind A.E."/>
            <person name="van Eijk R."/>
            <person name="Schleper C."/>
            <person name="Guy L."/>
            <person name="Ettema T.J."/>
        </authorList>
    </citation>
    <scope>NUCLEOTIDE SEQUENCE</scope>
</reference>
<evidence type="ECO:0000313" key="1">
    <source>
        <dbReference type="EMBL" id="KKL12281.1"/>
    </source>
</evidence>
<accession>A0A0F9D3D5</accession>
<comment type="caution">
    <text evidence="1">The sequence shown here is derived from an EMBL/GenBank/DDBJ whole genome shotgun (WGS) entry which is preliminary data.</text>
</comment>